<keyword evidence="4" id="KW-0963">Cytoplasm</keyword>
<gene>
    <name evidence="10" type="ORF">RIF29_06672</name>
</gene>
<feature type="domain" description="Ubiquitin-like" evidence="9">
    <location>
        <begin position="75"/>
        <end position="145"/>
    </location>
</feature>
<dbReference type="PANTHER" id="PTHR10666">
    <property type="entry name" value="UBIQUITIN"/>
    <property type="match status" value="1"/>
</dbReference>
<dbReference type="InterPro" id="IPR029071">
    <property type="entry name" value="Ubiquitin-like_domsf"/>
</dbReference>
<sequence length="153" mass="17302">MKIVVKTLITVDVDPTDTIDQVKAKIQETELTTPLYHQLLTFQGRQTEESKTLTDYKINHDSTLLRLFIPGGTGMQIFVKSLSGKTITVEVDRSETIGEVKAKIEAKTRVPVKKQCLSWCGKTLRDEFAVSYYNIFKESTLHLSVIFPCCSRS</sequence>
<accession>A0AAN9J3E7</accession>
<proteinExistence type="inferred from homology"/>
<protein>
    <recommendedName>
        <fullName evidence="9">Ubiquitin-like domain-containing protein</fullName>
    </recommendedName>
</protein>
<dbReference type="PROSITE" id="PS50053">
    <property type="entry name" value="UBIQUITIN_2"/>
    <property type="match status" value="2"/>
</dbReference>
<dbReference type="InterPro" id="IPR019956">
    <property type="entry name" value="Ubiquitin_dom"/>
</dbReference>
<dbReference type="GO" id="GO:0003729">
    <property type="term" value="F:mRNA binding"/>
    <property type="evidence" value="ECO:0007669"/>
    <property type="project" value="UniProtKB-ARBA"/>
</dbReference>
<comment type="subcellular location">
    <subcellularLocation>
        <location evidence="2">Cytoplasm</location>
    </subcellularLocation>
    <subcellularLocation>
        <location evidence="1">Nucleus</location>
    </subcellularLocation>
</comment>
<dbReference type="GO" id="GO:0005737">
    <property type="term" value="C:cytoplasm"/>
    <property type="evidence" value="ECO:0007669"/>
    <property type="project" value="UniProtKB-SubCell"/>
</dbReference>
<keyword evidence="11" id="KW-1185">Reference proteome</keyword>
<comment type="caution">
    <text evidence="10">The sequence shown here is derived from an EMBL/GenBank/DDBJ whole genome shotgun (WGS) entry which is preliminary data.</text>
</comment>
<dbReference type="FunFam" id="3.10.20.90:FF:000469">
    <property type="entry name" value="Polyubiquitin-C"/>
    <property type="match status" value="1"/>
</dbReference>
<evidence type="ECO:0000256" key="2">
    <source>
        <dbReference type="ARBA" id="ARBA00004496"/>
    </source>
</evidence>
<keyword evidence="7" id="KW-0832">Ubl conjugation</keyword>
<comment type="similarity">
    <text evidence="3">Belongs to the ubiquitin family.</text>
</comment>
<evidence type="ECO:0000313" key="10">
    <source>
        <dbReference type="EMBL" id="KAK7291490.1"/>
    </source>
</evidence>
<evidence type="ECO:0000256" key="6">
    <source>
        <dbReference type="ARBA" id="ARBA00022737"/>
    </source>
</evidence>
<keyword evidence="8" id="KW-0539">Nucleus</keyword>
<dbReference type="PRINTS" id="PR00348">
    <property type="entry name" value="UBIQUITIN"/>
</dbReference>
<reference evidence="10 11" key="1">
    <citation type="submission" date="2024-01" db="EMBL/GenBank/DDBJ databases">
        <title>The genomes of 5 underutilized Papilionoideae crops provide insights into root nodulation and disease resistanc.</title>
        <authorList>
            <person name="Yuan L."/>
        </authorList>
    </citation>
    <scope>NUCLEOTIDE SEQUENCE [LARGE SCALE GENOMIC DNA]</scope>
    <source>
        <strain evidence="10">ZHUSHIDOU_FW_LH</strain>
        <tissue evidence="10">Leaf</tissue>
    </source>
</reference>
<keyword evidence="6" id="KW-0677">Repeat</keyword>
<feature type="domain" description="Ubiquitin-like" evidence="9">
    <location>
        <begin position="1"/>
        <end position="64"/>
    </location>
</feature>
<organism evidence="10 11">
    <name type="scientific">Crotalaria pallida</name>
    <name type="common">Smooth rattlebox</name>
    <name type="synonym">Crotalaria striata</name>
    <dbReference type="NCBI Taxonomy" id="3830"/>
    <lineage>
        <taxon>Eukaryota</taxon>
        <taxon>Viridiplantae</taxon>
        <taxon>Streptophyta</taxon>
        <taxon>Embryophyta</taxon>
        <taxon>Tracheophyta</taxon>
        <taxon>Spermatophyta</taxon>
        <taxon>Magnoliopsida</taxon>
        <taxon>eudicotyledons</taxon>
        <taxon>Gunneridae</taxon>
        <taxon>Pentapetalae</taxon>
        <taxon>rosids</taxon>
        <taxon>fabids</taxon>
        <taxon>Fabales</taxon>
        <taxon>Fabaceae</taxon>
        <taxon>Papilionoideae</taxon>
        <taxon>50 kb inversion clade</taxon>
        <taxon>genistoids sensu lato</taxon>
        <taxon>core genistoids</taxon>
        <taxon>Crotalarieae</taxon>
        <taxon>Crotalaria</taxon>
    </lineage>
</organism>
<dbReference type="Gene3D" id="3.10.20.90">
    <property type="entry name" value="Phosphatidylinositol 3-kinase Catalytic Subunit, Chain A, domain 1"/>
    <property type="match status" value="2"/>
</dbReference>
<evidence type="ECO:0000256" key="8">
    <source>
        <dbReference type="ARBA" id="ARBA00023242"/>
    </source>
</evidence>
<evidence type="ECO:0000256" key="5">
    <source>
        <dbReference type="ARBA" id="ARBA00022499"/>
    </source>
</evidence>
<dbReference type="InterPro" id="IPR050158">
    <property type="entry name" value="Ubiquitin_ubiquitin-like"/>
</dbReference>
<name>A0AAN9J3E7_CROPI</name>
<keyword evidence="5" id="KW-1017">Isopeptide bond</keyword>
<dbReference type="SUPFAM" id="SSF54236">
    <property type="entry name" value="Ubiquitin-like"/>
    <property type="match status" value="2"/>
</dbReference>
<evidence type="ECO:0000256" key="4">
    <source>
        <dbReference type="ARBA" id="ARBA00022490"/>
    </source>
</evidence>
<dbReference type="EMBL" id="JAYWIO010000001">
    <property type="protein sequence ID" value="KAK7291490.1"/>
    <property type="molecule type" value="Genomic_DNA"/>
</dbReference>
<dbReference type="InterPro" id="IPR000626">
    <property type="entry name" value="Ubiquitin-like_dom"/>
</dbReference>
<evidence type="ECO:0000256" key="7">
    <source>
        <dbReference type="ARBA" id="ARBA00022843"/>
    </source>
</evidence>
<evidence type="ECO:0000256" key="3">
    <source>
        <dbReference type="ARBA" id="ARBA00008430"/>
    </source>
</evidence>
<evidence type="ECO:0000313" key="11">
    <source>
        <dbReference type="Proteomes" id="UP001372338"/>
    </source>
</evidence>
<dbReference type="AlphaFoldDB" id="A0AAN9J3E7"/>
<evidence type="ECO:0000256" key="1">
    <source>
        <dbReference type="ARBA" id="ARBA00004123"/>
    </source>
</evidence>
<dbReference type="Pfam" id="PF00240">
    <property type="entry name" value="ubiquitin"/>
    <property type="match status" value="2"/>
</dbReference>
<dbReference type="SMART" id="SM00213">
    <property type="entry name" value="UBQ"/>
    <property type="match status" value="2"/>
</dbReference>
<dbReference type="GO" id="GO:0005634">
    <property type="term" value="C:nucleus"/>
    <property type="evidence" value="ECO:0007669"/>
    <property type="project" value="UniProtKB-SubCell"/>
</dbReference>
<dbReference type="Proteomes" id="UP001372338">
    <property type="component" value="Unassembled WGS sequence"/>
</dbReference>
<evidence type="ECO:0000259" key="9">
    <source>
        <dbReference type="PROSITE" id="PS50053"/>
    </source>
</evidence>